<evidence type="ECO:0000313" key="11">
    <source>
        <dbReference type="EMBL" id="MBF2230713.1"/>
    </source>
</evidence>
<protein>
    <recommendedName>
        <fullName evidence="6">Low molecular weight protein-tyrosine-phosphatase PtpB</fullName>
        <ecNumber evidence="2">3.1.3.48</ecNumber>
    </recommendedName>
    <alternativeName>
        <fullName evidence="7">Phosphotyrosine phosphatase B</fullName>
    </alternativeName>
</protein>
<dbReference type="GeneID" id="50018187"/>
<dbReference type="InterPro" id="IPR017867">
    <property type="entry name" value="Tyr_phospatase_low_mol_wt"/>
</dbReference>
<organism evidence="11 12">
    <name type="scientific">Staphylococcus epidermidis</name>
    <dbReference type="NCBI Taxonomy" id="1282"/>
    <lineage>
        <taxon>Bacteria</taxon>
        <taxon>Bacillati</taxon>
        <taxon>Bacillota</taxon>
        <taxon>Bacilli</taxon>
        <taxon>Bacillales</taxon>
        <taxon>Staphylococcaceae</taxon>
        <taxon>Staphylococcus</taxon>
    </lineage>
</organism>
<dbReference type="SMART" id="SM00226">
    <property type="entry name" value="LMWPc"/>
    <property type="match status" value="1"/>
</dbReference>
<feature type="active site" description="Nucleophile" evidence="9">
    <location>
        <position position="13"/>
    </location>
</feature>
<comment type="function">
    <text evidence="5">Dephosphorylates the phosphotyrosine-containing proteins.</text>
</comment>
<evidence type="ECO:0000256" key="5">
    <source>
        <dbReference type="ARBA" id="ARBA00037193"/>
    </source>
</evidence>
<dbReference type="CDD" id="cd16344">
    <property type="entry name" value="LMWPAP"/>
    <property type="match status" value="1"/>
</dbReference>
<dbReference type="Pfam" id="PF01451">
    <property type="entry name" value="LMWPc"/>
    <property type="match status" value="1"/>
</dbReference>
<evidence type="ECO:0000256" key="7">
    <source>
        <dbReference type="ARBA" id="ARBA00041820"/>
    </source>
</evidence>
<keyword evidence="4" id="KW-0904">Protein phosphatase</keyword>
<dbReference type="Gene3D" id="3.40.50.2300">
    <property type="match status" value="1"/>
</dbReference>
<dbReference type="InterPro" id="IPR036196">
    <property type="entry name" value="Ptyr_pPase_sf"/>
</dbReference>
<dbReference type="KEGG" id="seps:DP17_657"/>
<gene>
    <name evidence="11" type="ORF">H3963_09800</name>
</gene>
<proteinExistence type="inferred from homology"/>
<dbReference type="PANTHER" id="PTHR11717:SF31">
    <property type="entry name" value="LOW MOLECULAR WEIGHT PROTEIN-TYROSINE-PHOSPHATASE ETP-RELATED"/>
    <property type="match status" value="1"/>
</dbReference>
<evidence type="ECO:0000256" key="8">
    <source>
        <dbReference type="ARBA" id="ARBA00051722"/>
    </source>
</evidence>
<dbReference type="RefSeq" id="WP_002457126.1">
    <property type="nucleotide sequence ID" value="NZ_AP019721.1"/>
</dbReference>
<comment type="catalytic activity">
    <reaction evidence="8">
        <text>O-phospho-L-tyrosyl-[protein] + H2O = L-tyrosyl-[protein] + phosphate</text>
        <dbReference type="Rhea" id="RHEA:10684"/>
        <dbReference type="Rhea" id="RHEA-COMP:10136"/>
        <dbReference type="Rhea" id="RHEA-COMP:20101"/>
        <dbReference type="ChEBI" id="CHEBI:15377"/>
        <dbReference type="ChEBI" id="CHEBI:43474"/>
        <dbReference type="ChEBI" id="CHEBI:46858"/>
        <dbReference type="ChEBI" id="CHEBI:61978"/>
        <dbReference type="EC" id="3.1.3.48"/>
    </reaction>
</comment>
<evidence type="ECO:0000256" key="1">
    <source>
        <dbReference type="ARBA" id="ARBA00011063"/>
    </source>
</evidence>
<feature type="active site" description="Proton donor" evidence="9">
    <location>
        <position position="111"/>
    </location>
</feature>
<name>A0A2T4LMN1_STAEP</name>
<dbReference type="GO" id="GO:0004725">
    <property type="term" value="F:protein tyrosine phosphatase activity"/>
    <property type="evidence" value="ECO:0007669"/>
    <property type="project" value="UniProtKB-EC"/>
</dbReference>
<evidence type="ECO:0000256" key="6">
    <source>
        <dbReference type="ARBA" id="ARBA00040312"/>
    </source>
</evidence>
<dbReference type="EMBL" id="JACGQI010000017">
    <property type="protein sequence ID" value="MBF2230713.1"/>
    <property type="molecule type" value="Genomic_DNA"/>
</dbReference>
<feature type="active site" description="Nucleophile" evidence="9">
    <location>
        <position position="7"/>
    </location>
</feature>
<comment type="similarity">
    <text evidence="1">Belongs to the low molecular weight phosphotyrosine protein phosphatase family.</text>
</comment>
<dbReference type="InterPro" id="IPR023485">
    <property type="entry name" value="Ptyr_pPase"/>
</dbReference>
<evidence type="ECO:0000259" key="10">
    <source>
        <dbReference type="SMART" id="SM00226"/>
    </source>
</evidence>
<evidence type="ECO:0000256" key="9">
    <source>
        <dbReference type="PIRSR" id="PIRSR617867-1"/>
    </source>
</evidence>
<dbReference type="SUPFAM" id="SSF52788">
    <property type="entry name" value="Phosphotyrosine protein phosphatases I"/>
    <property type="match status" value="1"/>
</dbReference>
<dbReference type="OMA" id="AMTHQHK"/>
<evidence type="ECO:0000313" key="12">
    <source>
        <dbReference type="Proteomes" id="UP000648077"/>
    </source>
</evidence>
<dbReference type="SMR" id="A0A2T4LMN1"/>
<dbReference type="PANTHER" id="PTHR11717">
    <property type="entry name" value="LOW MOLECULAR WEIGHT PROTEIN TYROSINE PHOSPHATASE"/>
    <property type="match status" value="1"/>
</dbReference>
<keyword evidence="3" id="KW-0378">Hydrolase</keyword>
<reference evidence="11" key="1">
    <citation type="submission" date="2020-08" db="EMBL/GenBank/DDBJ databases">
        <title>Changes in the skin microbiome associated with squamous cell carcinoma in transplant recipients.</title>
        <authorList>
            <person name="Zaugg J."/>
            <person name="Krueger A."/>
            <person name="Lachner N."/>
        </authorList>
    </citation>
    <scope>NUCLEOTIDE SEQUENCE</scope>
    <source>
        <strain evidence="11">R5988</strain>
    </source>
</reference>
<dbReference type="OrthoDB" id="9784339at2"/>
<evidence type="ECO:0000256" key="4">
    <source>
        <dbReference type="ARBA" id="ARBA00022912"/>
    </source>
</evidence>
<sequence>MKIIFVCSGNTCRSPLAESIAKSLLPHDSIASRGLFAVEGQAISKESLELIHKYDLPEPSRAQAFHIDDLDADIILTMTQAHKDLIFSMYGRQSNVFTLNEYVGDTQEIDDPFGGSFDVYEQTYTKIYDLVDKIKFKHE</sequence>
<evidence type="ECO:0000256" key="2">
    <source>
        <dbReference type="ARBA" id="ARBA00013064"/>
    </source>
</evidence>
<accession>A0A2T4LMN1</accession>
<dbReference type="InterPro" id="IPR050438">
    <property type="entry name" value="LMW_PTPase"/>
</dbReference>
<evidence type="ECO:0000256" key="3">
    <source>
        <dbReference type="ARBA" id="ARBA00022801"/>
    </source>
</evidence>
<dbReference type="Proteomes" id="UP000648077">
    <property type="component" value="Unassembled WGS sequence"/>
</dbReference>
<feature type="domain" description="Phosphotyrosine protein phosphatase I" evidence="10">
    <location>
        <begin position="1"/>
        <end position="137"/>
    </location>
</feature>
<dbReference type="EC" id="3.1.3.48" evidence="2"/>
<dbReference type="AlphaFoldDB" id="A0A2T4LMN1"/>
<comment type="caution">
    <text evidence="11">The sequence shown here is derived from an EMBL/GenBank/DDBJ whole genome shotgun (WGS) entry which is preliminary data.</text>
</comment>
<dbReference type="PRINTS" id="PR00719">
    <property type="entry name" value="LMWPTPASE"/>
</dbReference>